<keyword evidence="1" id="KW-0812">Transmembrane</keyword>
<keyword evidence="3" id="KW-1185">Reference proteome</keyword>
<accession>A0A397US45</accession>
<protein>
    <submittedName>
        <fullName evidence="2">Uncharacterized protein</fullName>
    </submittedName>
</protein>
<keyword evidence="1" id="KW-0472">Membrane</keyword>
<evidence type="ECO:0000256" key="1">
    <source>
        <dbReference type="SAM" id="Phobius"/>
    </source>
</evidence>
<feature type="transmembrane region" description="Helical" evidence="1">
    <location>
        <begin position="50"/>
        <end position="71"/>
    </location>
</feature>
<reference evidence="2 3" key="1">
    <citation type="submission" date="2018-06" db="EMBL/GenBank/DDBJ databases">
        <title>Comparative genomics reveals the genomic features of Rhizophagus irregularis, R. cerebriforme, R. diaphanum and Gigaspora rosea, and their symbiotic lifestyle signature.</title>
        <authorList>
            <person name="Morin E."/>
            <person name="San Clemente H."/>
            <person name="Chen E.C.H."/>
            <person name="De La Providencia I."/>
            <person name="Hainaut M."/>
            <person name="Kuo A."/>
            <person name="Kohler A."/>
            <person name="Murat C."/>
            <person name="Tang N."/>
            <person name="Roy S."/>
            <person name="Loubradou J."/>
            <person name="Henrissat B."/>
            <person name="Grigoriev I.V."/>
            <person name="Corradi N."/>
            <person name="Roux C."/>
            <person name="Martin F.M."/>
        </authorList>
    </citation>
    <scope>NUCLEOTIDE SEQUENCE [LARGE SCALE GENOMIC DNA]</scope>
    <source>
        <strain evidence="2 3">DAOM 194757</strain>
    </source>
</reference>
<keyword evidence="1" id="KW-1133">Transmembrane helix</keyword>
<comment type="caution">
    <text evidence="2">The sequence shown here is derived from an EMBL/GenBank/DDBJ whole genome shotgun (WGS) entry which is preliminary data.</text>
</comment>
<evidence type="ECO:0000313" key="2">
    <source>
        <dbReference type="EMBL" id="RIB12622.1"/>
    </source>
</evidence>
<gene>
    <name evidence="2" type="ORF">C2G38_2100484</name>
</gene>
<dbReference type="AlphaFoldDB" id="A0A397US45"/>
<proteinExistence type="predicted"/>
<sequence>MILFAMVPNVMILGVVVLNAIVLNVVEGLLLKNFSRMNEMEQRQKTEMLLLNLFVCLEFFSDYCCLLLVFGNCL</sequence>
<dbReference type="Proteomes" id="UP000266673">
    <property type="component" value="Unassembled WGS sequence"/>
</dbReference>
<dbReference type="EMBL" id="QKWP01001005">
    <property type="protein sequence ID" value="RIB12622.1"/>
    <property type="molecule type" value="Genomic_DNA"/>
</dbReference>
<evidence type="ECO:0000313" key="3">
    <source>
        <dbReference type="Proteomes" id="UP000266673"/>
    </source>
</evidence>
<feature type="transmembrane region" description="Helical" evidence="1">
    <location>
        <begin position="6"/>
        <end position="30"/>
    </location>
</feature>
<name>A0A397US45_9GLOM</name>
<organism evidence="2 3">
    <name type="scientific">Gigaspora rosea</name>
    <dbReference type="NCBI Taxonomy" id="44941"/>
    <lineage>
        <taxon>Eukaryota</taxon>
        <taxon>Fungi</taxon>
        <taxon>Fungi incertae sedis</taxon>
        <taxon>Mucoromycota</taxon>
        <taxon>Glomeromycotina</taxon>
        <taxon>Glomeromycetes</taxon>
        <taxon>Diversisporales</taxon>
        <taxon>Gigasporaceae</taxon>
        <taxon>Gigaspora</taxon>
    </lineage>
</organism>
<feature type="non-terminal residue" evidence="2">
    <location>
        <position position="74"/>
    </location>
</feature>